<sequence length="214" mass="23098">MPPVVTVASRYGSGGTTIAPRVADRLGVPYLDRAIPAAVAERMGVPAEAIGAVDEQPHSRADRLFAWLARVPVVTYGPGSSRHLDEQERRIRAEIARFLAQSRRTGGVVLGRGGAVVLRDVPGALHVHLGGPFAARVARTMEVEGVDRRTAERRIRLNDRARIGYVRDAYGVDGEDPSLYHLMIESTAFSIDACVDVIVAASRARRAASTPVTR</sequence>
<keyword evidence="2" id="KW-1185">Reference proteome</keyword>
<dbReference type="InterPro" id="IPR027417">
    <property type="entry name" value="P-loop_NTPase"/>
</dbReference>
<evidence type="ECO:0000313" key="1">
    <source>
        <dbReference type="EMBL" id="NJC71353.1"/>
    </source>
</evidence>
<accession>A0ABX0XZ71</accession>
<name>A0ABX0XZ71_9ACTN</name>
<evidence type="ECO:0000313" key="2">
    <source>
        <dbReference type="Proteomes" id="UP000722989"/>
    </source>
</evidence>
<organism evidence="1 2">
    <name type="scientific">Planosporangium thailandense</name>
    <dbReference type="NCBI Taxonomy" id="765197"/>
    <lineage>
        <taxon>Bacteria</taxon>
        <taxon>Bacillati</taxon>
        <taxon>Actinomycetota</taxon>
        <taxon>Actinomycetes</taxon>
        <taxon>Micromonosporales</taxon>
        <taxon>Micromonosporaceae</taxon>
        <taxon>Planosporangium</taxon>
    </lineage>
</organism>
<dbReference type="Pfam" id="PF13189">
    <property type="entry name" value="Cytidylate_kin2"/>
    <property type="match status" value="1"/>
</dbReference>
<gene>
    <name evidence="1" type="ORF">HC031_16755</name>
</gene>
<proteinExistence type="predicted"/>
<dbReference type="Gene3D" id="3.40.50.300">
    <property type="entry name" value="P-loop containing nucleotide triphosphate hydrolases"/>
    <property type="match status" value="1"/>
</dbReference>
<reference evidence="1 2" key="1">
    <citation type="submission" date="2020-03" db="EMBL/GenBank/DDBJ databases">
        <title>WGS of the type strain of Planosporangium spp.</title>
        <authorList>
            <person name="Thawai C."/>
        </authorList>
    </citation>
    <scope>NUCLEOTIDE SEQUENCE [LARGE SCALE GENOMIC DNA]</scope>
    <source>
        <strain evidence="1 2">TBRC 5610</strain>
    </source>
</reference>
<comment type="caution">
    <text evidence="1">The sequence shown here is derived from an EMBL/GenBank/DDBJ whole genome shotgun (WGS) entry which is preliminary data.</text>
</comment>
<protein>
    <submittedName>
        <fullName evidence="1">Cytidylate kinase-like family protein</fullName>
    </submittedName>
</protein>
<dbReference type="Proteomes" id="UP000722989">
    <property type="component" value="Unassembled WGS sequence"/>
</dbReference>
<dbReference type="SUPFAM" id="SSF52540">
    <property type="entry name" value="P-loop containing nucleoside triphosphate hydrolases"/>
    <property type="match status" value="1"/>
</dbReference>
<dbReference type="EMBL" id="JAATVY010000011">
    <property type="protein sequence ID" value="NJC71353.1"/>
    <property type="molecule type" value="Genomic_DNA"/>
</dbReference>